<evidence type="ECO:0000256" key="1">
    <source>
        <dbReference type="PROSITE-ProRule" id="PRU00176"/>
    </source>
</evidence>
<dbReference type="Gene3D" id="3.30.70.330">
    <property type="match status" value="1"/>
</dbReference>
<feature type="region of interest" description="Disordered" evidence="2">
    <location>
        <begin position="519"/>
        <end position="647"/>
    </location>
</feature>
<feature type="compositionally biased region" description="Basic and acidic residues" evidence="2">
    <location>
        <begin position="528"/>
        <end position="537"/>
    </location>
</feature>
<dbReference type="GO" id="GO:0003723">
    <property type="term" value="F:RNA binding"/>
    <property type="evidence" value="ECO:0007669"/>
    <property type="project" value="UniProtKB-UniRule"/>
</dbReference>
<dbReference type="SUPFAM" id="SSF54928">
    <property type="entry name" value="RNA-binding domain, RBD"/>
    <property type="match status" value="1"/>
</dbReference>
<keyword evidence="5" id="KW-1185">Reference proteome</keyword>
<feature type="domain" description="RRM" evidence="3">
    <location>
        <begin position="366"/>
        <end position="436"/>
    </location>
</feature>
<dbReference type="PANTHER" id="PTHR35711:SF1">
    <property type="entry name" value="ECTODERMAL, ISOFORM F"/>
    <property type="match status" value="1"/>
</dbReference>
<proteinExistence type="predicted"/>
<dbReference type="EMBL" id="JBJKFK010001967">
    <property type="protein sequence ID" value="KAL3311894.1"/>
    <property type="molecule type" value="Genomic_DNA"/>
</dbReference>
<dbReference type="Proteomes" id="UP001626550">
    <property type="component" value="Unassembled WGS sequence"/>
</dbReference>
<dbReference type="InterPro" id="IPR035979">
    <property type="entry name" value="RBD_domain_sf"/>
</dbReference>
<feature type="compositionally biased region" description="Basic residues" evidence="2">
    <location>
        <begin position="628"/>
        <end position="647"/>
    </location>
</feature>
<organism evidence="4 5">
    <name type="scientific">Cichlidogyrus casuarinus</name>
    <dbReference type="NCBI Taxonomy" id="1844966"/>
    <lineage>
        <taxon>Eukaryota</taxon>
        <taxon>Metazoa</taxon>
        <taxon>Spiralia</taxon>
        <taxon>Lophotrochozoa</taxon>
        <taxon>Platyhelminthes</taxon>
        <taxon>Monogenea</taxon>
        <taxon>Monopisthocotylea</taxon>
        <taxon>Dactylogyridea</taxon>
        <taxon>Ancyrocephalidae</taxon>
        <taxon>Cichlidogyrus</taxon>
    </lineage>
</organism>
<dbReference type="InterPro" id="IPR012677">
    <property type="entry name" value="Nucleotide-bd_a/b_plait_sf"/>
</dbReference>
<evidence type="ECO:0000313" key="4">
    <source>
        <dbReference type="EMBL" id="KAL3311894.1"/>
    </source>
</evidence>
<dbReference type="InterPro" id="IPR000504">
    <property type="entry name" value="RRM_dom"/>
</dbReference>
<gene>
    <name evidence="4" type="ORF">Ciccas_009520</name>
</gene>
<feature type="compositionally biased region" description="Basic and acidic residues" evidence="2">
    <location>
        <begin position="544"/>
        <end position="553"/>
    </location>
</feature>
<dbReference type="AlphaFoldDB" id="A0ABD2PWT7"/>
<protein>
    <recommendedName>
        <fullName evidence="3">RRM domain-containing protein</fullName>
    </recommendedName>
</protein>
<feature type="compositionally biased region" description="Basic and acidic residues" evidence="2">
    <location>
        <begin position="74"/>
        <end position="91"/>
    </location>
</feature>
<feature type="compositionally biased region" description="Acidic residues" evidence="2">
    <location>
        <begin position="554"/>
        <end position="612"/>
    </location>
</feature>
<evidence type="ECO:0000259" key="3">
    <source>
        <dbReference type="PROSITE" id="PS50102"/>
    </source>
</evidence>
<dbReference type="PANTHER" id="PTHR35711">
    <property type="entry name" value="EXPRESSED PROTEIN"/>
    <property type="match status" value="1"/>
</dbReference>
<evidence type="ECO:0000313" key="5">
    <source>
        <dbReference type="Proteomes" id="UP001626550"/>
    </source>
</evidence>
<name>A0ABD2PWT7_9PLAT</name>
<evidence type="ECO:0000256" key="2">
    <source>
        <dbReference type="SAM" id="MobiDB-lite"/>
    </source>
</evidence>
<feature type="region of interest" description="Disordered" evidence="2">
    <location>
        <begin position="70"/>
        <end position="169"/>
    </location>
</feature>
<feature type="compositionally biased region" description="Acidic residues" evidence="2">
    <location>
        <begin position="116"/>
        <end position="148"/>
    </location>
</feature>
<accession>A0ABD2PWT7</accession>
<reference evidence="4 5" key="1">
    <citation type="submission" date="2024-11" db="EMBL/GenBank/DDBJ databases">
        <title>Adaptive evolution of stress response genes in parasites aligns with host niche diversity.</title>
        <authorList>
            <person name="Hahn C."/>
            <person name="Resl P."/>
        </authorList>
    </citation>
    <scope>NUCLEOTIDE SEQUENCE [LARGE SCALE GENOMIC DNA]</scope>
    <source>
        <strain evidence="4">EGGRZ-B1_66</strain>
        <tissue evidence="4">Body</tissue>
    </source>
</reference>
<dbReference type="PROSITE" id="PS50102">
    <property type="entry name" value="RRM"/>
    <property type="match status" value="1"/>
</dbReference>
<sequence length="647" mass="72627">MLPVNLSSEQDNFVPLDTETYVGKTRILDKYQFKLLKVNRITKNISFTCLVSNKFGSSQVTFHVSVLSTHNRAKVNDKKKAGNKRPMKESDSESDEEVSMEMLKNLSKKIKPTENSDSDDDEEEGDESMDSGEDSEQEDEEEESEEEQQPVSKKAKNQPKEVSKPMPMKLDISHKTNGISLPKPEIVSINSNAVLISNLNKMLVPGDLKNLISSKTGASDFQCYVSYKPSAVVVTKTKEEAEKILKTCQSVSFNGNELQLSILSTGNVATSVLNRRNDLESIEPTKNFLVYSLRGHLTIESIKPFCPKAKDIHKGNSGVYVSHETIEDSKAAFLKIGNVDEIDNAKPLVKYVRNSSTHLVATGKEKRIFLYNVSYRATLSQMEDLIPKASFIHYNPMTRGSWIVEFGNTKDCQEAGTRLADYQLDGRPIRVSYPTSELWELKINAARYINDVKHILSQNFPDMLDMKVMTTIFKKLRAPCFLLQFKNRDSWLRALEKASSLKSLAGVKVSLPWNGTVGAAELNPQTKPDQKSNDKKPVPAKKQKKEEPVKKPEEEEEDDDESDDDDEGEESNEDAQDSVDDDDDDDEGESDDEESDNQEDSGDSEEESEEEEAPKPSLKRPQQQPQRGRGRGGFRGRGRGGFRGRGK</sequence>
<keyword evidence="1" id="KW-0694">RNA-binding</keyword>
<comment type="caution">
    <text evidence="4">The sequence shown here is derived from an EMBL/GenBank/DDBJ whole genome shotgun (WGS) entry which is preliminary data.</text>
</comment>